<organism evidence="2 3">
    <name type="scientific">Methylobacterium oryzae</name>
    <dbReference type="NCBI Taxonomy" id="334852"/>
    <lineage>
        <taxon>Bacteria</taxon>
        <taxon>Pseudomonadati</taxon>
        <taxon>Pseudomonadota</taxon>
        <taxon>Alphaproteobacteria</taxon>
        <taxon>Hyphomicrobiales</taxon>
        <taxon>Methylobacteriaceae</taxon>
        <taxon>Methylobacterium</taxon>
    </lineage>
</organism>
<evidence type="ECO:0000313" key="3">
    <source>
        <dbReference type="Proteomes" id="UP001355206"/>
    </source>
</evidence>
<proteinExistence type="predicted"/>
<dbReference type="Gene3D" id="2.160.20.10">
    <property type="entry name" value="Single-stranded right-handed beta-helix, Pectin lyase-like"/>
    <property type="match status" value="1"/>
</dbReference>
<accession>A0ABU7TN82</accession>
<reference evidence="2 3" key="1">
    <citation type="journal article" date="2012" name="Genet. Mol. Biol.">
        <title>Analysis of 16S rRNA and mxaF genes revealing insights into Methylobacterium niche-specific plant association.</title>
        <authorList>
            <person name="Dourado M.N."/>
            <person name="Andreote F.D."/>
            <person name="Dini-Andreote F."/>
            <person name="Conti R."/>
            <person name="Araujo J.M."/>
            <person name="Araujo W.L."/>
        </authorList>
    </citation>
    <scope>NUCLEOTIDE SEQUENCE [LARGE SCALE GENOMIC DNA]</scope>
    <source>
        <strain evidence="2 3">TC3-10</strain>
    </source>
</reference>
<dbReference type="EMBL" id="MLCA01000006">
    <property type="protein sequence ID" value="MEE7491073.1"/>
    <property type="molecule type" value="Genomic_DNA"/>
</dbReference>
<keyword evidence="3" id="KW-1185">Reference proteome</keyword>
<evidence type="ECO:0000313" key="2">
    <source>
        <dbReference type="EMBL" id="MEE7491073.1"/>
    </source>
</evidence>
<comment type="caution">
    <text evidence="2">The sequence shown here is derived from an EMBL/GenBank/DDBJ whole genome shotgun (WGS) entry which is preliminary data.</text>
</comment>
<feature type="signal peptide" evidence="1">
    <location>
        <begin position="1"/>
        <end position="28"/>
    </location>
</feature>
<feature type="chain" id="PRO_5047024189" evidence="1">
    <location>
        <begin position="29"/>
        <end position="582"/>
    </location>
</feature>
<dbReference type="InterPro" id="IPR012334">
    <property type="entry name" value="Pectin_lyas_fold"/>
</dbReference>
<protein>
    <submittedName>
        <fullName evidence="2">Uncharacterized protein</fullName>
    </submittedName>
</protein>
<keyword evidence="1" id="KW-0732">Signal</keyword>
<evidence type="ECO:0000256" key="1">
    <source>
        <dbReference type="SAM" id="SignalP"/>
    </source>
</evidence>
<name>A0ABU7TN82_9HYPH</name>
<dbReference type="Proteomes" id="UP001355206">
    <property type="component" value="Unassembled WGS sequence"/>
</dbReference>
<sequence length="582" mass="58936">MRTDMRSRLLARVLTAFAALLIAAPAVAYDASRAPRYASPDMYRPNVDALTVNGSGLTCAPGAPCDIGSMKVAFPSLAIRSLLDRLSERPSVVDYGVDMTGATDSSAALAAALNSGKKVTAPCGIIRLLSTVAVTAQADFTGSGACTLFKYDVPAGAAVTPLLDIQKTAIGSRFDNFAVDHQANSKGYTPNVVYGGNIIASSAILVQADDTSVTRITASNGFDNCIAIVQFAGTGATVNSGQPRRASVRTARTNGCGVGSTPKAGAGVDVGSGSLAVVDDLVDIGSYGAFILDLGAGAQGSFSNLHGFFNKWDPTGTGNYTFYIGAGGSQFSNLHSFQAAYRGLWVDGFATDTTIANVMIKAPAAEGVVLTAARTSIANLAINSPGYGKPNGTVDAITIPNGTRSLTDINITGLVVSADFSTARYGISKSGTGTISGSVVGSSFTGAASGAVAPGVDSTFAVLDAGALAGAWTTYTPTVTTSSGAFTTVSATGKYRLVGKSIRFSVTVNLGDKGTAADLRVSLPFAAKGVAPLSGAETAATGRGLSGYVLNGQSMAVIKNPDGTNPLTNGYVLTVSGDYELP</sequence>
<gene>
    <name evidence="2" type="ORF">MOTC310_11625</name>
</gene>